<evidence type="ECO:0000313" key="2">
    <source>
        <dbReference type="EMBL" id="NOJ82249.1"/>
    </source>
</evidence>
<dbReference type="AlphaFoldDB" id="A0A7Y4IN72"/>
<name>A0A7Y4IN72_MYXXA</name>
<proteinExistence type="predicted"/>
<evidence type="ECO:0000313" key="3">
    <source>
        <dbReference type="Proteomes" id="UP000533080"/>
    </source>
</evidence>
<protein>
    <recommendedName>
        <fullName evidence="4">Lipoprotein</fullName>
    </recommendedName>
</protein>
<reference evidence="2 3" key="1">
    <citation type="submission" date="2020-05" db="EMBL/GenBank/DDBJ databases">
        <authorList>
            <person name="Whitworth D."/>
        </authorList>
    </citation>
    <scope>NUCLEOTIDE SEQUENCE [LARGE SCALE GENOMIC DNA]</scope>
    <source>
        <strain evidence="2 3">AM005</strain>
    </source>
</reference>
<dbReference type="Proteomes" id="UP000533080">
    <property type="component" value="Unassembled WGS sequence"/>
</dbReference>
<evidence type="ECO:0008006" key="4">
    <source>
        <dbReference type="Google" id="ProtNLM"/>
    </source>
</evidence>
<accession>A0A7Y4IN72</accession>
<feature type="signal peptide" evidence="1">
    <location>
        <begin position="1"/>
        <end position="19"/>
    </location>
</feature>
<dbReference type="RefSeq" id="WP_171444168.1">
    <property type="nucleotide sequence ID" value="NZ_JABFNS010000133.1"/>
</dbReference>
<gene>
    <name evidence="2" type="ORF">HNV28_28650</name>
</gene>
<keyword evidence="1" id="KW-0732">Signal</keyword>
<dbReference type="PROSITE" id="PS51257">
    <property type="entry name" value="PROKAR_LIPOPROTEIN"/>
    <property type="match status" value="1"/>
</dbReference>
<dbReference type="EMBL" id="JABFNT010000119">
    <property type="protein sequence ID" value="NOJ82249.1"/>
    <property type="molecule type" value="Genomic_DNA"/>
</dbReference>
<evidence type="ECO:0000256" key="1">
    <source>
        <dbReference type="SAM" id="SignalP"/>
    </source>
</evidence>
<sequence length="312" mass="34030">MQKLSLAACALAMLLTACGETSSTGPYTPLRATEGVLRLPLVSTASNGVQYRLVGATFVITGTESLTITDTSPDTLSVPLMAGTYSIQLEGDWHVERVGTPSEVVPVQLISPNPMAFSLAERDVRQIRFLFKLPADGNANVGITVDEGGWIAGTMRFTDHSPRDPPSEYAELVGQEVPFTISFEFAYLSRNYWQGLSVATNELVVQFGGPYSALLHDHIARYLSGDTARFELNRGESNLIYFDNFMTMGMSTNGNTPYYLQMTGRHLFRGVLDSEQVPVSQPFPFTAEVLLQRYDTSEGTLRGVATGTGSTQ</sequence>
<comment type="caution">
    <text evidence="2">The sequence shown here is derived from an EMBL/GenBank/DDBJ whole genome shotgun (WGS) entry which is preliminary data.</text>
</comment>
<organism evidence="2 3">
    <name type="scientific">Myxococcus xanthus</name>
    <dbReference type="NCBI Taxonomy" id="34"/>
    <lineage>
        <taxon>Bacteria</taxon>
        <taxon>Pseudomonadati</taxon>
        <taxon>Myxococcota</taxon>
        <taxon>Myxococcia</taxon>
        <taxon>Myxococcales</taxon>
        <taxon>Cystobacterineae</taxon>
        <taxon>Myxococcaceae</taxon>
        <taxon>Myxococcus</taxon>
    </lineage>
</organism>
<feature type="chain" id="PRO_5030905335" description="Lipoprotein" evidence="1">
    <location>
        <begin position="20"/>
        <end position="312"/>
    </location>
</feature>